<keyword evidence="2 7" id="KW-0812">Transmembrane</keyword>
<keyword evidence="3 7" id="KW-1133">Transmembrane helix</keyword>
<dbReference type="CDD" id="cd08010">
    <property type="entry name" value="MltG_like"/>
    <property type="match status" value="1"/>
</dbReference>
<evidence type="ECO:0000256" key="4">
    <source>
        <dbReference type="ARBA" id="ARBA00023136"/>
    </source>
</evidence>
<evidence type="ECO:0000256" key="1">
    <source>
        <dbReference type="ARBA" id="ARBA00022475"/>
    </source>
</evidence>
<reference evidence="8 9" key="1">
    <citation type="journal article" date="2015" name="Nature">
        <title>rRNA introns, odd ribosomes, and small enigmatic genomes across a large radiation of phyla.</title>
        <authorList>
            <person name="Brown C.T."/>
            <person name="Hug L.A."/>
            <person name="Thomas B.C."/>
            <person name="Sharon I."/>
            <person name="Castelle C.J."/>
            <person name="Singh A."/>
            <person name="Wilkins M.J."/>
            <person name="Williams K.H."/>
            <person name="Banfield J.F."/>
        </authorList>
    </citation>
    <scope>NUCLEOTIDE SEQUENCE [LARGE SCALE GENOMIC DNA]</scope>
</reference>
<dbReference type="PANTHER" id="PTHR30518:SF2">
    <property type="entry name" value="ENDOLYTIC MUREIN TRANSGLYCOSYLASE"/>
    <property type="match status" value="1"/>
</dbReference>
<dbReference type="NCBIfam" id="TIGR00247">
    <property type="entry name" value="endolytic transglycosylase MltG"/>
    <property type="match status" value="1"/>
</dbReference>
<comment type="caution">
    <text evidence="8">The sequence shown here is derived from an EMBL/GenBank/DDBJ whole genome shotgun (WGS) entry which is preliminary data.</text>
</comment>
<dbReference type="EC" id="4.2.2.29" evidence="7"/>
<comment type="subcellular location">
    <subcellularLocation>
        <location evidence="7">Cell membrane</location>
        <topology evidence="7">Single-pass membrane protein</topology>
    </subcellularLocation>
</comment>
<dbReference type="Pfam" id="PF02618">
    <property type="entry name" value="YceG"/>
    <property type="match status" value="1"/>
</dbReference>
<dbReference type="Proteomes" id="UP000033860">
    <property type="component" value="Unassembled WGS sequence"/>
</dbReference>
<evidence type="ECO:0000256" key="3">
    <source>
        <dbReference type="ARBA" id="ARBA00022989"/>
    </source>
</evidence>
<name>A0A0G1UVY5_9BACT</name>
<comment type="similarity">
    <text evidence="7">Belongs to the transglycosylase MltG family.</text>
</comment>
<keyword evidence="4 7" id="KW-0472">Membrane</keyword>
<comment type="catalytic activity">
    <reaction evidence="7">
        <text>a peptidoglycan chain = a peptidoglycan chain with N-acetyl-1,6-anhydromuramyl-[peptide] at the reducing end + a peptidoglycan chain with N-acetylglucosamine at the non-reducing end.</text>
        <dbReference type="EC" id="4.2.2.29"/>
    </reaction>
</comment>
<evidence type="ECO:0000256" key="7">
    <source>
        <dbReference type="HAMAP-Rule" id="MF_02065"/>
    </source>
</evidence>
<proteinExistence type="inferred from homology"/>
<gene>
    <name evidence="7" type="primary">mltG</name>
    <name evidence="8" type="ORF">UX85_C0001G0094</name>
</gene>
<evidence type="ECO:0000256" key="2">
    <source>
        <dbReference type="ARBA" id="ARBA00022692"/>
    </source>
</evidence>
<dbReference type="PANTHER" id="PTHR30518">
    <property type="entry name" value="ENDOLYTIC MUREIN TRANSGLYCOSYLASE"/>
    <property type="match status" value="1"/>
</dbReference>
<comment type="function">
    <text evidence="7">Functions as a peptidoglycan terminase that cleaves nascent peptidoglycan strands endolytically to terminate their elongation.</text>
</comment>
<feature type="transmembrane region" description="Helical" evidence="7">
    <location>
        <begin position="26"/>
        <end position="46"/>
    </location>
</feature>
<dbReference type="PATRIC" id="fig|1618371.3.peg.95"/>
<protein>
    <recommendedName>
        <fullName evidence="7">Endolytic murein transglycosylase</fullName>
        <ecNumber evidence="7">4.2.2.29</ecNumber>
    </recommendedName>
    <alternativeName>
        <fullName evidence="7">Peptidoglycan lytic transglycosylase</fullName>
    </alternativeName>
    <alternativeName>
        <fullName evidence="7">Peptidoglycan polymerization terminase</fullName>
    </alternativeName>
</protein>
<accession>A0A0G1UVY5</accession>
<dbReference type="HAMAP" id="MF_02065">
    <property type="entry name" value="MltG"/>
    <property type="match status" value="1"/>
</dbReference>
<dbReference type="InterPro" id="IPR003770">
    <property type="entry name" value="MLTG-like"/>
</dbReference>
<keyword evidence="1 7" id="KW-1003">Cell membrane</keyword>
<dbReference type="GO" id="GO:0071555">
    <property type="term" value="P:cell wall organization"/>
    <property type="evidence" value="ECO:0007669"/>
    <property type="project" value="UniProtKB-KW"/>
</dbReference>
<evidence type="ECO:0000313" key="8">
    <source>
        <dbReference type="EMBL" id="KKU61880.1"/>
    </source>
</evidence>
<dbReference type="GO" id="GO:0009252">
    <property type="term" value="P:peptidoglycan biosynthetic process"/>
    <property type="evidence" value="ECO:0007669"/>
    <property type="project" value="UniProtKB-UniRule"/>
</dbReference>
<evidence type="ECO:0000313" key="9">
    <source>
        <dbReference type="Proteomes" id="UP000033860"/>
    </source>
</evidence>
<dbReference type="EMBL" id="LCNT01000001">
    <property type="protein sequence ID" value="KKU61880.1"/>
    <property type="molecule type" value="Genomic_DNA"/>
</dbReference>
<feature type="site" description="Important for catalytic activity" evidence="7">
    <location>
        <position position="221"/>
    </location>
</feature>
<dbReference type="GO" id="GO:0005886">
    <property type="term" value="C:plasma membrane"/>
    <property type="evidence" value="ECO:0007669"/>
    <property type="project" value="UniProtKB-SubCell"/>
</dbReference>
<keyword evidence="5 7" id="KW-0456">Lyase</keyword>
<organism evidence="8 9">
    <name type="scientific">Candidatus Beckwithbacteria bacterium GW2011_GWB1_47_15</name>
    <dbReference type="NCBI Taxonomy" id="1618371"/>
    <lineage>
        <taxon>Bacteria</taxon>
        <taxon>Candidatus Beckwithiibacteriota</taxon>
    </lineage>
</organism>
<dbReference type="Gene3D" id="3.30.1490.480">
    <property type="entry name" value="Endolytic murein transglycosylase"/>
    <property type="match status" value="1"/>
</dbReference>
<dbReference type="AlphaFoldDB" id="A0A0G1UVY5"/>
<sequence length="338" mass="37773">MAGFLFTIKRPENIAAPCLKKFKPSFVIGFALLLALSMGIFFWWRWATSPIDANDDTRQVFVVPQGQTANTIGKRLEDQGYIRSQLAFKLLLNRKSLDAKLQAGDFYISYSMDLPAIIESLAHGSLDYWLTIPEGWRSEQVAAAIAKKSSLSSQDFIVAAKPYEGRLFPDTYLIPQQATAEDIVSILTNNFDKKFSSLKLPQPQKFSPDQLIIIASLIEREARHESDRPLVSSVIYNRLNLGMALQLDATVQYALGQPDNWWSQNLSREQLTTLSAYNTYAHPGLPPAPIANPGLAALEAAIDPADTDYLYYVSDSGGYNHYAKDIEGHNQNISQYLN</sequence>
<evidence type="ECO:0000256" key="5">
    <source>
        <dbReference type="ARBA" id="ARBA00023239"/>
    </source>
</evidence>
<evidence type="ECO:0000256" key="6">
    <source>
        <dbReference type="ARBA" id="ARBA00023316"/>
    </source>
</evidence>
<keyword evidence="6 7" id="KW-0961">Cell wall biogenesis/degradation</keyword>
<dbReference type="GO" id="GO:0008932">
    <property type="term" value="F:lytic endotransglycosylase activity"/>
    <property type="evidence" value="ECO:0007669"/>
    <property type="project" value="UniProtKB-UniRule"/>
</dbReference>